<dbReference type="EMBL" id="AQPN01000023">
    <property type="protein sequence ID" value="EOR96160.1"/>
    <property type="molecule type" value="Genomic_DNA"/>
</dbReference>
<keyword evidence="1" id="KW-0479">Metal-binding</keyword>
<dbReference type="Gene3D" id="1.10.10.10">
    <property type="entry name" value="Winged helix-like DNA-binding domain superfamily/Winged helix DNA-binding domain"/>
    <property type="match status" value="1"/>
</dbReference>
<proteinExistence type="predicted"/>
<protein>
    <submittedName>
        <fullName evidence="3">Zinc uptake regulation protein ZUR</fullName>
    </submittedName>
</protein>
<organism evidence="3 4">
    <name type="scientific">Arcticibacter svalbardensis MN12-7</name>
    <dbReference type="NCBI Taxonomy" id="1150600"/>
    <lineage>
        <taxon>Bacteria</taxon>
        <taxon>Pseudomonadati</taxon>
        <taxon>Bacteroidota</taxon>
        <taxon>Sphingobacteriia</taxon>
        <taxon>Sphingobacteriales</taxon>
        <taxon>Sphingobacteriaceae</taxon>
        <taxon>Arcticibacter</taxon>
    </lineage>
</organism>
<accession>R9GXF6</accession>
<dbReference type="InterPro" id="IPR036388">
    <property type="entry name" value="WH-like_DNA-bd_sf"/>
</dbReference>
<dbReference type="SUPFAM" id="SSF46785">
    <property type="entry name" value="Winged helix' DNA-binding domain"/>
    <property type="match status" value="1"/>
</dbReference>
<feature type="binding site" evidence="2">
    <location>
        <position position="88"/>
    </location>
    <ligand>
        <name>Fe cation</name>
        <dbReference type="ChEBI" id="CHEBI:24875"/>
    </ligand>
</feature>
<dbReference type="GO" id="GO:0003700">
    <property type="term" value="F:DNA-binding transcription factor activity"/>
    <property type="evidence" value="ECO:0007669"/>
    <property type="project" value="InterPro"/>
</dbReference>
<dbReference type="eggNOG" id="COG0735">
    <property type="taxonomic scope" value="Bacteria"/>
</dbReference>
<dbReference type="PATRIC" id="fig|1150600.3.peg.662"/>
<dbReference type="OrthoDB" id="594893at2"/>
<gene>
    <name evidence="3" type="ORF">ADIARSV_0673</name>
</gene>
<dbReference type="STRING" id="1150600.ADIARSV_0673"/>
<dbReference type="GO" id="GO:1900376">
    <property type="term" value="P:regulation of secondary metabolite biosynthetic process"/>
    <property type="evidence" value="ECO:0007669"/>
    <property type="project" value="TreeGrafter"/>
</dbReference>
<feature type="binding site" evidence="1">
    <location>
        <position position="100"/>
    </location>
    <ligand>
        <name>Zn(2+)</name>
        <dbReference type="ChEBI" id="CHEBI:29105"/>
    </ligand>
</feature>
<dbReference type="InterPro" id="IPR036390">
    <property type="entry name" value="WH_DNA-bd_sf"/>
</dbReference>
<name>R9GXF6_9SPHI</name>
<dbReference type="PANTHER" id="PTHR33202">
    <property type="entry name" value="ZINC UPTAKE REGULATION PROTEIN"/>
    <property type="match status" value="1"/>
</dbReference>
<keyword evidence="4" id="KW-1185">Reference proteome</keyword>
<keyword evidence="1" id="KW-0862">Zinc</keyword>
<reference evidence="3 4" key="1">
    <citation type="journal article" date="2013" name="Genome Announc.">
        <title>Draft Genome Sequence of Arcticibacter svalbardensis Strain MN12-7T, a Member of the Family Sphingobacteriaceae Isolated from an Arctic Soil Sample.</title>
        <authorList>
            <person name="Shivaji S."/>
            <person name="Ara S."/>
            <person name="Prasad S."/>
            <person name="Manasa B.P."/>
            <person name="Begum Z."/>
            <person name="Singh A."/>
            <person name="Kumar Pinnaka A."/>
        </authorList>
    </citation>
    <scope>NUCLEOTIDE SEQUENCE [LARGE SCALE GENOMIC DNA]</scope>
    <source>
        <strain evidence="3 4">MN12-7</strain>
    </source>
</reference>
<comment type="cofactor">
    <cofactor evidence="2">
        <name>Mn(2+)</name>
        <dbReference type="ChEBI" id="CHEBI:29035"/>
    </cofactor>
    <cofactor evidence="2">
        <name>Fe(2+)</name>
        <dbReference type="ChEBI" id="CHEBI:29033"/>
    </cofactor>
    <text evidence="2">Binds 1 Mn(2+) or Fe(2+) ion per subunit.</text>
</comment>
<dbReference type="PANTHER" id="PTHR33202:SF22">
    <property type="entry name" value="HYDROGEN PEROXIDE SENSITIVE REPRESSOR"/>
    <property type="match status" value="1"/>
</dbReference>
<feature type="binding site" evidence="1">
    <location>
        <position position="97"/>
    </location>
    <ligand>
        <name>Zn(2+)</name>
        <dbReference type="ChEBI" id="CHEBI:29105"/>
    </ligand>
</feature>
<dbReference type="GO" id="GO:0045892">
    <property type="term" value="P:negative regulation of DNA-templated transcription"/>
    <property type="evidence" value="ECO:0007669"/>
    <property type="project" value="TreeGrafter"/>
</dbReference>
<feature type="binding site" evidence="2">
    <location>
        <position position="90"/>
    </location>
    <ligand>
        <name>Fe cation</name>
        <dbReference type="ChEBI" id="CHEBI:24875"/>
    </ligand>
</feature>
<evidence type="ECO:0000313" key="3">
    <source>
        <dbReference type="EMBL" id="EOR96160.1"/>
    </source>
</evidence>
<feature type="binding site" evidence="1">
    <location>
        <position position="133"/>
    </location>
    <ligand>
        <name>Zn(2+)</name>
        <dbReference type="ChEBI" id="CHEBI:29105"/>
    </ligand>
</feature>
<comment type="caution">
    <text evidence="3">The sequence shown here is derived from an EMBL/GenBank/DDBJ whole genome shotgun (WGS) entry which is preliminary data.</text>
</comment>
<sequence length="138" mass="15953">MKQEVESMLKSKEINPTVNRMLVLDYLLELKSSISLTDLELSLESFDRVTLYRTLKTFEERGLVHKIEDGMGITKFAICQDSCKAGMHHDLHVHFYCHNCKQTFCLPKTQIPEVKLPENYQRQEMELIVKGICSACAK</sequence>
<dbReference type="AlphaFoldDB" id="R9GXF6"/>
<dbReference type="Pfam" id="PF01475">
    <property type="entry name" value="FUR"/>
    <property type="match status" value="1"/>
</dbReference>
<dbReference type="InterPro" id="IPR002481">
    <property type="entry name" value="FUR"/>
</dbReference>
<evidence type="ECO:0000256" key="2">
    <source>
        <dbReference type="PIRSR" id="PIRSR602481-2"/>
    </source>
</evidence>
<dbReference type="GO" id="GO:0008270">
    <property type="term" value="F:zinc ion binding"/>
    <property type="evidence" value="ECO:0007669"/>
    <property type="project" value="TreeGrafter"/>
</dbReference>
<keyword evidence="2" id="KW-0408">Iron</keyword>
<evidence type="ECO:0000256" key="1">
    <source>
        <dbReference type="PIRSR" id="PIRSR602481-1"/>
    </source>
</evidence>
<dbReference type="GO" id="GO:0000976">
    <property type="term" value="F:transcription cis-regulatory region binding"/>
    <property type="evidence" value="ECO:0007669"/>
    <property type="project" value="TreeGrafter"/>
</dbReference>
<dbReference type="Proteomes" id="UP000014174">
    <property type="component" value="Unassembled WGS sequence"/>
</dbReference>
<feature type="binding site" evidence="1">
    <location>
        <position position="136"/>
    </location>
    <ligand>
        <name>Zn(2+)</name>
        <dbReference type="ChEBI" id="CHEBI:29105"/>
    </ligand>
</feature>
<evidence type="ECO:0000313" key="4">
    <source>
        <dbReference type="Proteomes" id="UP000014174"/>
    </source>
</evidence>
<comment type="cofactor">
    <cofactor evidence="1">
        <name>Zn(2+)</name>
        <dbReference type="ChEBI" id="CHEBI:29105"/>
    </cofactor>
    <text evidence="1">Binds 1 zinc ion per subunit.</text>
</comment>